<gene>
    <name evidence="2" type="ORF">PCOR1329_LOCUS82563</name>
</gene>
<protein>
    <submittedName>
        <fullName evidence="2">Uncharacterized protein</fullName>
    </submittedName>
</protein>
<dbReference type="EMBL" id="CAUYUJ010021890">
    <property type="protein sequence ID" value="CAK0907585.1"/>
    <property type="molecule type" value="Genomic_DNA"/>
</dbReference>
<proteinExistence type="predicted"/>
<dbReference type="Proteomes" id="UP001189429">
    <property type="component" value="Unassembled WGS sequence"/>
</dbReference>
<comment type="caution">
    <text evidence="2">The sequence shown here is derived from an EMBL/GenBank/DDBJ whole genome shotgun (WGS) entry which is preliminary data.</text>
</comment>
<reference evidence="2" key="1">
    <citation type="submission" date="2023-10" db="EMBL/GenBank/DDBJ databases">
        <authorList>
            <person name="Chen Y."/>
            <person name="Shah S."/>
            <person name="Dougan E. K."/>
            <person name="Thang M."/>
            <person name="Chan C."/>
        </authorList>
    </citation>
    <scope>NUCLEOTIDE SEQUENCE [LARGE SCALE GENOMIC DNA]</scope>
</reference>
<evidence type="ECO:0000313" key="2">
    <source>
        <dbReference type="EMBL" id="CAK0907585.1"/>
    </source>
</evidence>
<keyword evidence="3" id="KW-1185">Reference proteome</keyword>
<sequence length="170" mass="18302">MGIPGHSHIWCSHCRCSALQGLCSVARTVLLHLSGLRGCVHALLSSAALLLLWTLRRYHGLAGWQLDAENAREITGSYSPGDDAQGHPLAKADPGGAFLSTTSPTTSPRRQSGQTRASLRGVTRKMLQGAKVAFAFDRTSTVRPVMLQCLPPGMQLLFLQPKHPLAGLRE</sequence>
<accession>A0ABN9Y4W2</accession>
<organism evidence="2 3">
    <name type="scientific">Prorocentrum cordatum</name>
    <dbReference type="NCBI Taxonomy" id="2364126"/>
    <lineage>
        <taxon>Eukaryota</taxon>
        <taxon>Sar</taxon>
        <taxon>Alveolata</taxon>
        <taxon>Dinophyceae</taxon>
        <taxon>Prorocentrales</taxon>
        <taxon>Prorocentraceae</taxon>
        <taxon>Prorocentrum</taxon>
    </lineage>
</organism>
<name>A0ABN9Y4W2_9DINO</name>
<feature type="compositionally biased region" description="Low complexity" evidence="1">
    <location>
        <begin position="100"/>
        <end position="112"/>
    </location>
</feature>
<evidence type="ECO:0000313" key="3">
    <source>
        <dbReference type="Proteomes" id="UP001189429"/>
    </source>
</evidence>
<feature type="non-terminal residue" evidence="2">
    <location>
        <position position="170"/>
    </location>
</feature>
<evidence type="ECO:0000256" key="1">
    <source>
        <dbReference type="SAM" id="MobiDB-lite"/>
    </source>
</evidence>
<feature type="region of interest" description="Disordered" evidence="1">
    <location>
        <begin position="76"/>
        <end position="120"/>
    </location>
</feature>